<dbReference type="Proteomes" id="UP000006038">
    <property type="component" value="Chromosome 4"/>
</dbReference>
<dbReference type="EnsemblPlants" id="OB04G15900.1">
    <property type="protein sequence ID" value="OB04G15900.1"/>
    <property type="gene ID" value="OB04G15900"/>
</dbReference>
<keyword evidence="3" id="KW-1185">Reference proteome</keyword>
<feature type="compositionally biased region" description="Basic and acidic residues" evidence="1">
    <location>
        <begin position="1"/>
        <end position="13"/>
    </location>
</feature>
<protein>
    <submittedName>
        <fullName evidence="2">Uncharacterized protein</fullName>
    </submittedName>
</protein>
<evidence type="ECO:0000256" key="1">
    <source>
        <dbReference type="SAM" id="MobiDB-lite"/>
    </source>
</evidence>
<name>J3LWR5_ORYBR</name>
<evidence type="ECO:0000313" key="2">
    <source>
        <dbReference type="EnsemblPlants" id="OB04G15900.1"/>
    </source>
</evidence>
<organism evidence="2">
    <name type="scientific">Oryza brachyantha</name>
    <name type="common">malo sina</name>
    <dbReference type="NCBI Taxonomy" id="4533"/>
    <lineage>
        <taxon>Eukaryota</taxon>
        <taxon>Viridiplantae</taxon>
        <taxon>Streptophyta</taxon>
        <taxon>Embryophyta</taxon>
        <taxon>Tracheophyta</taxon>
        <taxon>Spermatophyta</taxon>
        <taxon>Magnoliopsida</taxon>
        <taxon>Liliopsida</taxon>
        <taxon>Poales</taxon>
        <taxon>Poaceae</taxon>
        <taxon>BOP clade</taxon>
        <taxon>Oryzoideae</taxon>
        <taxon>Oryzeae</taxon>
        <taxon>Oryzinae</taxon>
        <taxon>Oryza</taxon>
    </lineage>
</organism>
<dbReference type="AlphaFoldDB" id="J3LWR5"/>
<feature type="region of interest" description="Disordered" evidence="1">
    <location>
        <begin position="1"/>
        <end position="27"/>
    </location>
</feature>
<dbReference type="Gramene" id="OB04G15900.1">
    <property type="protein sequence ID" value="OB04G15900.1"/>
    <property type="gene ID" value="OB04G15900"/>
</dbReference>
<sequence>MSSRNRKYDSGAEKRKKKQRLDAAAQSQRGALHRFFVKENLDPTADDGHTNVIEEVQANAVEGDDAVEANVDEGQYIGALDVHRWPAWRSAVVSFSLHEGSVEITVFQNFGFAVQSVKGSVRIFRDVRGLYYYQTLFVQIKLHDLQRRSMLVPHQFS</sequence>
<dbReference type="HOGENOM" id="CLU_1680623_0_0_1"/>
<reference evidence="2" key="1">
    <citation type="journal article" date="2013" name="Nat. Commun.">
        <title>Whole-genome sequencing of Oryza brachyantha reveals mechanisms underlying Oryza genome evolution.</title>
        <authorList>
            <person name="Chen J."/>
            <person name="Huang Q."/>
            <person name="Gao D."/>
            <person name="Wang J."/>
            <person name="Lang Y."/>
            <person name="Liu T."/>
            <person name="Li B."/>
            <person name="Bai Z."/>
            <person name="Luis Goicoechea J."/>
            <person name="Liang C."/>
            <person name="Chen C."/>
            <person name="Zhang W."/>
            <person name="Sun S."/>
            <person name="Liao Y."/>
            <person name="Zhang X."/>
            <person name="Yang L."/>
            <person name="Song C."/>
            <person name="Wang M."/>
            <person name="Shi J."/>
            <person name="Liu G."/>
            <person name="Liu J."/>
            <person name="Zhou H."/>
            <person name="Zhou W."/>
            <person name="Yu Q."/>
            <person name="An N."/>
            <person name="Chen Y."/>
            <person name="Cai Q."/>
            <person name="Wang B."/>
            <person name="Liu B."/>
            <person name="Min J."/>
            <person name="Huang Y."/>
            <person name="Wu H."/>
            <person name="Li Z."/>
            <person name="Zhang Y."/>
            <person name="Yin Y."/>
            <person name="Song W."/>
            <person name="Jiang J."/>
            <person name="Jackson S.A."/>
            <person name="Wing R.A."/>
            <person name="Wang J."/>
            <person name="Chen M."/>
        </authorList>
    </citation>
    <scope>NUCLEOTIDE SEQUENCE [LARGE SCALE GENOMIC DNA]</scope>
    <source>
        <strain evidence="2">cv. IRGC 101232</strain>
    </source>
</reference>
<proteinExistence type="predicted"/>
<reference evidence="2" key="2">
    <citation type="submission" date="2013-04" db="UniProtKB">
        <authorList>
            <consortium name="EnsemblPlants"/>
        </authorList>
    </citation>
    <scope>IDENTIFICATION</scope>
</reference>
<evidence type="ECO:0000313" key="3">
    <source>
        <dbReference type="Proteomes" id="UP000006038"/>
    </source>
</evidence>
<accession>J3LWR5</accession>